<keyword evidence="3" id="KW-0170">Cobalt</keyword>
<dbReference type="GO" id="GO:0006526">
    <property type="term" value="P:L-arginine biosynthetic process"/>
    <property type="evidence" value="ECO:0007669"/>
    <property type="project" value="TreeGrafter"/>
</dbReference>
<dbReference type="SUPFAM" id="SSF55031">
    <property type="entry name" value="Bacterial exopeptidase dimerisation domain"/>
    <property type="match status" value="1"/>
</dbReference>
<keyword evidence="2 5" id="KW-0378">Hydrolase</keyword>
<feature type="domain" description="Peptidase M20 dimerisation" evidence="4">
    <location>
        <begin position="163"/>
        <end position="263"/>
    </location>
</feature>
<keyword evidence="1" id="KW-0479">Metal-binding</keyword>
<sequence length="355" mass="38848">MSSLLNSCLRHLELLVSFNTSNPPRKTKESGILDYLESLTFIKPKIDDLGNGSFNVTLSKGSPKYLFNVHLDTVPASENWQTDPYSLKITDTKAIGLGACDIKSAAACILSVIEEGLDNYAILFSTDEEAGQSTCVKRFIESNLAYQGIIVAEPTNNKAVTCHRGIATGTMEFSGISGHSSDSRAMNDSAIHKQTNWSFKALEIAKVYENHKFESLNGLAFNLGAVQGGIKPNIIAEYAETKFGFRPLPGQDPYQIFTELNAKSVEGDSKFTSGFIAPSLPARGDSQNLKKLANNLRLEISEPVNFWTEAALFSEAGHDAIVFGPGDIRNAHQPNEFVMLKDLSIALEIYKEIIQ</sequence>
<dbReference type="AlphaFoldDB" id="A0A520LNC4"/>
<dbReference type="GO" id="GO:0008777">
    <property type="term" value="F:acetylornithine deacetylase activity"/>
    <property type="evidence" value="ECO:0007669"/>
    <property type="project" value="UniProtKB-EC"/>
</dbReference>
<name>A0A520LNC4_9GAMM</name>
<dbReference type="Pfam" id="PF07687">
    <property type="entry name" value="M20_dimer"/>
    <property type="match status" value="1"/>
</dbReference>
<comment type="caution">
    <text evidence="5">The sequence shown here is derived from an EMBL/GenBank/DDBJ whole genome shotgun (WGS) entry which is preliminary data.</text>
</comment>
<evidence type="ECO:0000256" key="2">
    <source>
        <dbReference type="ARBA" id="ARBA00022801"/>
    </source>
</evidence>
<organism evidence="5 6">
    <name type="scientific">SAR92 clade bacterium</name>
    <dbReference type="NCBI Taxonomy" id="2315479"/>
    <lineage>
        <taxon>Bacteria</taxon>
        <taxon>Pseudomonadati</taxon>
        <taxon>Pseudomonadota</taxon>
        <taxon>Gammaproteobacteria</taxon>
        <taxon>Cellvibrionales</taxon>
        <taxon>Porticoccaceae</taxon>
        <taxon>SAR92 clade</taxon>
    </lineage>
</organism>
<accession>A0A520LNC4</accession>
<dbReference type="Proteomes" id="UP000318148">
    <property type="component" value="Unassembled WGS sequence"/>
</dbReference>
<dbReference type="InterPro" id="IPR002933">
    <property type="entry name" value="Peptidase_M20"/>
</dbReference>
<dbReference type="InterPro" id="IPR050072">
    <property type="entry name" value="Peptidase_M20A"/>
</dbReference>
<proteinExistence type="predicted"/>
<evidence type="ECO:0000313" key="5">
    <source>
        <dbReference type="EMBL" id="RZO07116.1"/>
    </source>
</evidence>
<dbReference type="Pfam" id="PF01546">
    <property type="entry name" value="Peptidase_M20"/>
    <property type="match status" value="1"/>
</dbReference>
<evidence type="ECO:0000313" key="6">
    <source>
        <dbReference type="Proteomes" id="UP000318148"/>
    </source>
</evidence>
<dbReference type="EMBL" id="SHBO01000016">
    <property type="protein sequence ID" value="RZO07116.1"/>
    <property type="molecule type" value="Genomic_DNA"/>
</dbReference>
<dbReference type="InterPro" id="IPR011650">
    <property type="entry name" value="Peptidase_M20_dimer"/>
</dbReference>
<protein>
    <submittedName>
        <fullName evidence="5">Acetylornithine deacetylase</fullName>
        <ecNumber evidence="5">3.5.1.16</ecNumber>
    </submittedName>
</protein>
<dbReference type="PANTHER" id="PTHR43808:SF31">
    <property type="entry name" value="N-ACETYL-L-CITRULLINE DEACETYLASE"/>
    <property type="match status" value="1"/>
</dbReference>
<evidence type="ECO:0000259" key="4">
    <source>
        <dbReference type="Pfam" id="PF07687"/>
    </source>
</evidence>
<dbReference type="GO" id="GO:0046872">
    <property type="term" value="F:metal ion binding"/>
    <property type="evidence" value="ECO:0007669"/>
    <property type="project" value="UniProtKB-KW"/>
</dbReference>
<dbReference type="InterPro" id="IPR036264">
    <property type="entry name" value="Bact_exopeptidase_dim_dom"/>
</dbReference>
<dbReference type="SUPFAM" id="SSF53187">
    <property type="entry name" value="Zn-dependent exopeptidases"/>
    <property type="match status" value="1"/>
</dbReference>
<dbReference type="PANTHER" id="PTHR43808">
    <property type="entry name" value="ACETYLORNITHINE DEACETYLASE"/>
    <property type="match status" value="1"/>
</dbReference>
<gene>
    <name evidence="5" type="ORF">EVB02_01910</name>
</gene>
<dbReference type="Gene3D" id="3.30.70.360">
    <property type="match status" value="1"/>
</dbReference>
<dbReference type="Gene3D" id="3.40.630.10">
    <property type="entry name" value="Zn peptidases"/>
    <property type="match status" value="1"/>
</dbReference>
<dbReference type="NCBIfam" id="NF006439">
    <property type="entry name" value="PRK08737.1"/>
    <property type="match status" value="1"/>
</dbReference>
<evidence type="ECO:0000256" key="3">
    <source>
        <dbReference type="ARBA" id="ARBA00023285"/>
    </source>
</evidence>
<evidence type="ECO:0000256" key="1">
    <source>
        <dbReference type="ARBA" id="ARBA00022723"/>
    </source>
</evidence>
<reference evidence="5 6" key="1">
    <citation type="submission" date="2019-02" db="EMBL/GenBank/DDBJ databases">
        <title>Prokaryotic population dynamics and viral predation in marine succession experiment using metagenomics: the confinement effect.</title>
        <authorList>
            <person name="Haro-Moreno J.M."/>
            <person name="Rodriguez-Valera F."/>
            <person name="Lopez-Perez M."/>
        </authorList>
    </citation>
    <scope>NUCLEOTIDE SEQUENCE [LARGE SCALE GENOMIC DNA]</scope>
    <source>
        <strain evidence="5">MED-G169</strain>
    </source>
</reference>
<dbReference type="EC" id="3.5.1.16" evidence="5"/>